<reference evidence="2 3" key="1">
    <citation type="journal article" date="2012" name="J. Bacteriol.">
        <title>Complete Genome Sequence of the Naphthalene-Degrading Bacterium Pseudomonas stutzeri AN10 (CCUG 29243).</title>
        <authorList>
            <person name="Brunet-Galmes I."/>
            <person name="Busquets A."/>
            <person name="Pena A."/>
            <person name="Gomila M."/>
            <person name="Nogales B."/>
            <person name="Garcia-Valdes E."/>
            <person name="Lalucat J."/>
            <person name="Bennasar A."/>
            <person name="Bosch R."/>
        </authorList>
    </citation>
    <scope>NUCLEOTIDE SEQUENCE [LARGE SCALE GENOMIC DNA]</scope>
    <source>
        <strain evidence="2 3">CCUG 29243</strain>
    </source>
</reference>
<dbReference type="Proteomes" id="UP000006063">
    <property type="component" value="Chromosome"/>
</dbReference>
<evidence type="ECO:0000256" key="1">
    <source>
        <dbReference type="SAM" id="MobiDB-lite"/>
    </source>
</evidence>
<accession>I4CPN9</accession>
<evidence type="ECO:0000313" key="3">
    <source>
        <dbReference type="Proteomes" id="UP000006063"/>
    </source>
</evidence>
<dbReference type="AlphaFoldDB" id="I4CPN9"/>
<dbReference type="eggNOG" id="ENOG5032UKQ">
    <property type="taxonomic scope" value="Bacteria"/>
</dbReference>
<gene>
    <name evidence="2" type="ORF">A458_03970</name>
</gene>
<dbReference type="HOGENOM" id="CLU_1029846_0_0_6"/>
<proteinExistence type="predicted"/>
<name>I4CPN9_STUST</name>
<sequence>MTSRVSRLLSRKAEVSIEFGRLVVRQLNGEEVGQDFLKKYSPILLREILTALEIEAYEYRSYKTGYYGRSKHAGISLQFTSVIADESTYTIFNVGLTRIRNTNSGKAGSPLPKGHFIVTERGEFYKFWKFTALAIPKSLTSFHDYMGKLKGMLYTAILTEDRDDGRMVKGSIRPLFISADLVRKAFLPENSRITAGYGPDNLRIKNPDRDLATGHALRGFQPKSTTGDQYYGKAVIRKSDDTGPSSATPLPKRPQDQTVDEWTDDFCSKEM</sequence>
<dbReference type="KEGG" id="psc:A458_03970"/>
<feature type="region of interest" description="Disordered" evidence="1">
    <location>
        <begin position="214"/>
        <end position="271"/>
    </location>
</feature>
<protein>
    <submittedName>
        <fullName evidence="2">Uncharacterized protein</fullName>
    </submittedName>
</protein>
<dbReference type="EMBL" id="CP003677">
    <property type="protein sequence ID" value="AFM32046.1"/>
    <property type="molecule type" value="Genomic_DNA"/>
</dbReference>
<organism evidence="2 3">
    <name type="scientific">Stutzerimonas stutzeri CCUG 29243</name>
    <dbReference type="NCBI Taxonomy" id="1196835"/>
    <lineage>
        <taxon>Bacteria</taxon>
        <taxon>Pseudomonadati</taxon>
        <taxon>Pseudomonadota</taxon>
        <taxon>Gammaproteobacteria</taxon>
        <taxon>Pseudomonadales</taxon>
        <taxon>Pseudomonadaceae</taxon>
        <taxon>Stutzerimonas</taxon>
    </lineage>
</organism>
<evidence type="ECO:0000313" key="2">
    <source>
        <dbReference type="EMBL" id="AFM32046.1"/>
    </source>
</evidence>
<dbReference type="RefSeq" id="WP_014819207.1">
    <property type="nucleotide sequence ID" value="NC_018028.1"/>
</dbReference>